<feature type="non-terminal residue" evidence="4">
    <location>
        <position position="213"/>
    </location>
</feature>
<proteinExistence type="predicted"/>
<accession>A0ABP0MTQ9</accession>
<dbReference type="EMBL" id="CAXAMM010024009">
    <property type="protein sequence ID" value="CAK9054593.1"/>
    <property type="molecule type" value="Genomic_DNA"/>
</dbReference>
<dbReference type="SUPFAM" id="SSF51679">
    <property type="entry name" value="Bacterial luciferase-like"/>
    <property type="match status" value="1"/>
</dbReference>
<feature type="non-terminal residue" evidence="4">
    <location>
        <position position="1"/>
    </location>
</feature>
<comment type="caution">
    <text evidence="4">The sequence shown here is derived from an EMBL/GenBank/DDBJ whole genome shotgun (WGS) entry which is preliminary data.</text>
</comment>
<keyword evidence="1" id="KW-0560">Oxidoreductase</keyword>
<feature type="domain" description="Luciferase-like" evidence="3">
    <location>
        <begin position="1"/>
        <end position="212"/>
    </location>
</feature>
<evidence type="ECO:0000259" key="3">
    <source>
        <dbReference type="Pfam" id="PF00296"/>
    </source>
</evidence>
<dbReference type="InterPro" id="IPR011251">
    <property type="entry name" value="Luciferase-like_dom"/>
</dbReference>
<gene>
    <name evidence="4" type="ORF">SCF082_LOCUS29617</name>
</gene>
<evidence type="ECO:0000313" key="4">
    <source>
        <dbReference type="EMBL" id="CAK9054593.1"/>
    </source>
</evidence>
<dbReference type="InterPro" id="IPR036661">
    <property type="entry name" value="Luciferase-like_sf"/>
</dbReference>
<sequence>VATIDQLSRGRYDFGVGRGYRANEYHGFGLEMADGQDIFEESINFMRRAFTETERWSYKSDRYTFNDIIVEPPVVQKPHPPMWVGAASEGSIRGAARNGYNLLLAQVPSFETIAESVNFYRDELDQMGEEFDPNRIAVTRGLMVANDDDERAAAHVLRGKFLTEVQVLATDPRFQSKSFIPAARHKNRGDPTETSEAGAIIGNSEEMIERIER</sequence>
<keyword evidence="5" id="KW-1185">Reference proteome</keyword>
<name>A0ABP0MTQ9_9DINO</name>
<dbReference type="PANTHER" id="PTHR30137:SF8">
    <property type="entry name" value="BLR5498 PROTEIN"/>
    <property type="match status" value="1"/>
</dbReference>
<dbReference type="PANTHER" id="PTHR30137">
    <property type="entry name" value="LUCIFERASE-LIKE MONOOXYGENASE"/>
    <property type="match status" value="1"/>
</dbReference>
<reference evidence="4 5" key="1">
    <citation type="submission" date="2024-02" db="EMBL/GenBank/DDBJ databases">
        <authorList>
            <person name="Chen Y."/>
            <person name="Shah S."/>
            <person name="Dougan E. K."/>
            <person name="Thang M."/>
            <person name="Chan C."/>
        </authorList>
    </citation>
    <scope>NUCLEOTIDE SEQUENCE [LARGE SCALE GENOMIC DNA]</scope>
</reference>
<protein>
    <submittedName>
        <fullName evidence="4">Uncharacterized protein y4vJ</fullName>
    </submittedName>
</protein>
<keyword evidence="2" id="KW-0503">Monooxygenase</keyword>
<dbReference type="Gene3D" id="3.20.20.30">
    <property type="entry name" value="Luciferase-like domain"/>
    <property type="match status" value="1"/>
</dbReference>
<dbReference type="CDD" id="cd00347">
    <property type="entry name" value="Flavin_utilizing_monoxygenases"/>
    <property type="match status" value="1"/>
</dbReference>
<dbReference type="Proteomes" id="UP001642464">
    <property type="component" value="Unassembled WGS sequence"/>
</dbReference>
<evidence type="ECO:0000313" key="5">
    <source>
        <dbReference type="Proteomes" id="UP001642464"/>
    </source>
</evidence>
<organism evidence="4 5">
    <name type="scientific">Durusdinium trenchii</name>
    <dbReference type="NCBI Taxonomy" id="1381693"/>
    <lineage>
        <taxon>Eukaryota</taxon>
        <taxon>Sar</taxon>
        <taxon>Alveolata</taxon>
        <taxon>Dinophyceae</taxon>
        <taxon>Suessiales</taxon>
        <taxon>Symbiodiniaceae</taxon>
        <taxon>Durusdinium</taxon>
    </lineage>
</organism>
<dbReference type="Pfam" id="PF00296">
    <property type="entry name" value="Bac_luciferase"/>
    <property type="match status" value="1"/>
</dbReference>
<evidence type="ECO:0000256" key="2">
    <source>
        <dbReference type="ARBA" id="ARBA00023033"/>
    </source>
</evidence>
<evidence type="ECO:0000256" key="1">
    <source>
        <dbReference type="ARBA" id="ARBA00023002"/>
    </source>
</evidence>
<dbReference type="InterPro" id="IPR050766">
    <property type="entry name" value="Bact_Lucif_Oxidored"/>
</dbReference>